<dbReference type="Gene3D" id="2.40.240.20">
    <property type="entry name" value="Hypothetical PUA domain-like, domain 1"/>
    <property type="match status" value="1"/>
</dbReference>
<name>A0A285CW14_9BACI</name>
<dbReference type="InterPro" id="IPR019699">
    <property type="entry name" value="DUF2584"/>
</dbReference>
<dbReference type="RefSeq" id="WP_097158893.1">
    <property type="nucleotide sequence ID" value="NZ_JBEPMQ010000004.1"/>
</dbReference>
<protein>
    <submittedName>
        <fullName evidence="1">Uncharacterized protein DUF2584</fullName>
    </submittedName>
</protein>
<accession>A0A285CW14</accession>
<dbReference type="InterPro" id="IPR015947">
    <property type="entry name" value="PUA-like_sf"/>
</dbReference>
<dbReference type="Pfam" id="PF10763">
    <property type="entry name" value="DUF2584"/>
    <property type="match status" value="1"/>
</dbReference>
<reference evidence="1 2" key="1">
    <citation type="submission" date="2017-08" db="EMBL/GenBank/DDBJ databases">
        <authorList>
            <person name="de Groot N.N."/>
        </authorList>
    </citation>
    <scope>NUCLEOTIDE SEQUENCE [LARGE SCALE GENOMIC DNA]</scope>
    <source>
        <strain evidence="1 2">JC228</strain>
    </source>
</reference>
<dbReference type="AlphaFoldDB" id="A0A285CW14"/>
<dbReference type="Proteomes" id="UP000219546">
    <property type="component" value="Unassembled WGS sequence"/>
</dbReference>
<organism evidence="1 2">
    <name type="scientific">Bacillus oleivorans</name>
    <dbReference type="NCBI Taxonomy" id="1448271"/>
    <lineage>
        <taxon>Bacteria</taxon>
        <taxon>Bacillati</taxon>
        <taxon>Bacillota</taxon>
        <taxon>Bacilli</taxon>
        <taxon>Bacillales</taxon>
        <taxon>Bacillaceae</taxon>
        <taxon>Bacillus</taxon>
    </lineage>
</organism>
<evidence type="ECO:0000313" key="1">
    <source>
        <dbReference type="EMBL" id="SNX71248.1"/>
    </source>
</evidence>
<evidence type="ECO:0000313" key="2">
    <source>
        <dbReference type="Proteomes" id="UP000219546"/>
    </source>
</evidence>
<dbReference type="EMBL" id="OAOP01000005">
    <property type="protein sequence ID" value="SNX71248.1"/>
    <property type="molecule type" value="Genomic_DNA"/>
</dbReference>
<gene>
    <name evidence="1" type="ORF">SAMN05877753_10573</name>
</gene>
<keyword evidence="2" id="KW-1185">Reference proteome</keyword>
<proteinExistence type="predicted"/>
<sequence length="80" mass="9356">MGMPLELQTVIVTNGKEKRLKENTFELVKTGYRLYPMHIPIEVRRKKESEPSGTAVIDCLKWEDKKTVIIYRLESLYSVN</sequence>
<dbReference type="OrthoDB" id="2361576at2"/>
<dbReference type="SUPFAM" id="SSF88697">
    <property type="entry name" value="PUA domain-like"/>
    <property type="match status" value="1"/>
</dbReference>